<dbReference type="InterPro" id="IPR036412">
    <property type="entry name" value="HAD-like_sf"/>
</dbReference>
<comment type="similarity">
    <text evidence="1">Belongs to the 5'(3')-deoxyribonucleotidase family.</text>
</comment>
<evidence type="ECO:0000256" key="1">
    <source>
        <dbReference type="ARBA" id="ARBA00009589"/>
    </source>
</evidence>
<keyword evidence="4" id="KW-0460">Magnesium</keyword>
<gene>
    <name evidence="6" type="ORF">GSTENG00022699001</name>
</gene>
<dbReference type="InterPro" id="IPR023214">
    <property type="entry name" value="HAD_sf"/>
</dbReference>
<proteinExistence type="inferred from homology"/>
<reference evidence="6" key="2">
    <citation type="submission" date="2004-02" db="EMBL/GenBank/DDBJ databases">
        <authorList>
            <consortium name="Genoscope"/>
            <consortium name="Whitehead Institute Centre for Genome Research"/>
        </authorList>
    </citation>
    <scope>NUCLEOTIDE SEQUENCE</scope>
</reference>
<evidence type="ECO:0000256" key="5">
    <source>
        <dbReference type="SAM" id="MobiDB-lite"/>
    </source>
</evidence>
<dbReference type="PANTHER" id="PTHR12103:SF36">
    <property type="entry name" value="CYTOSOLIC PURINE 5'-NUCLEOTIDASE ISOFORM X1"/>
    <property type="match status" value="1"/>
</dbReference>
<organism evidence="6">
    <name type="scientific">Tetraodon nigroviridis</name>
    <name type="common">Spotted green pufferfish</name>
    <name type="synonym">Chelonodon nigroviridis</name>
    <dbReference type="NCBI Taxonomy" id="99883"/>
    <lineage>
        <taxon>Eukaryota</taxon>
        <taxon>Metazoa</taxon>
        <taxon>Chordata</taxon>
        <taxon>Craniata</taxon>
        <taxon>Vertebrata</taxon>
        <taxon>Euteleostomi</taxon>
        <taxon>Actinopterygii</taxon>
        <taxon>Neopterygii</taxon>
        <taxon>Teleostei</taxon>
        <taxon>Neoteleostei</taxon>
        <taxon>Acanthomorphata</taxon>
        <taxon>Eupercaria</taxon>
        <taxon>Tetraodontiformes</taxon>
        <taxon>Tetradontoidea</taxon>
        <taxon>Tetraodontidae</taxon>
        <taxon>Tetraodon</taxon>
    </lineage>
</organism>
<dbReference type="EMBL" id="CAAE01014712">
    <property type="protein sequence ID" value="CAG03346.1"/>
    <property type="molecule type" value="Genomic_DNA"/>
</dbReference>
<keyword evidence="3" id="KW-0378">Hydrolase</keyword>
<keyword evidence="2" id="KW-0479">Metal-binding</keyword>
<dbReference type="CDD" id="cd07522">
    <property type="entry name" value="HAD_cN-II"/>
    <property type="match status" value="1"/>
</dbReference>
<evidence type="ECO:0000256" key="3">
    <source>
        <dbReference type="ARBA" id="ARBA00022801"/>
    </source>
</evidence>
<sequence length="657" mass="75573">MRLVAQWCRDLRMLGPHRDKVPGLNPCANQVSCRFSGFASRMMTSWSDRLQNYADLPANMDRLTMKKYRREPYHRSNGKPVWGLIWGRMHQQWPGGSWRRELLPHGPAARVFVNRSLAMEKIKCFGFDMDYTLAVYKSPEYESLGFELTVERLVSIGYPQELLGFVYDPSFPTRGLVFDTMYGNLLKVDAYGNILVCVHGFIFLRGPEIRERYPNKFIQRDDTERFYILNTLFNLPETYLFACLVDFFSNCDRYTSCETGFKHGDLFMSYKSMFQDVRDAVDWVHFKGTLKEKTVENLEKFVVKDGKLPLLLSRMKEVAKVFLATNSDYKYTDKIMTYLFDFPHGPKAGSSHRPWQSYFDLILVDARKPLFFGEGTVLRQVDTVSEGGTFRRSEVVVMDPSPGKRSHTLLVADFSPLSCAFSSFQTTGRLKIGTYTGPLQHGIVYSGASIIPPGSSDIVCDLLGAKGKDIVYIGDHIFGDILKSKKRQGWRTFLVIPELAQELHVWTDKSSLFEELQGLDIFLAELYKHLDSSSNERPDISTLQSRVKKVTHDMDMCYGMMASFINLLYYPFSYLFRAAHVLMPHESTVEHMHVDIDTESPLATRNRTLCSDCKDLDCKRSQMTRSFSEIKPPNLFPQTPQEITHCHDEDDEEEKEG</sequence>
<dbReference type="SUPFAM" id="SSF56784">
    <property type="entry name" value="HAD-like"/>
    <property type="match status" value="1"/>
</dbReference>
<dbReference type="Gene3D" id="3.40.50.1000">
    <property type="entry name" value="HAD superfamily/HAD-like"/>
    <property type="match status" value="2"/>
</dbReference>
<dbReference type="GO" id="GO:0008253">
    <property type="term" value="F:5'-nucleotidase activity"/>
    <property type="evidence" value="ECO:0007669"/>
    <property type="project" value="TreeGrafter"/>
</dbReference>
<feature type="region of interest" description="Disordered" evidence="5">
    <location>
        <begin position="629"/>
        <end position="657"/>
    </location>
</feature>
<dbReference type="KEGG" id="tng:GSTEN00022699G001"/>
<dbReference type="GO" id="GO:0046872">
    <property type="term" value="F:metal ion binding"/>
    <property type="evidence" value="ECO:0007669"/>
    <property type="project" value="UniProtKB-KW"/>
</dbReference>
<dbReference type="InterPro" id="IPR008380">
    <property type="entry name" value="HAD-SF_hydro_IG_5-nucl"/>
</dbReference>
<reference evidence="6" key="1">
    <citation type="journal article" date="2004" name="Nature">
        <title>Genome duplication in the teleost fish Tetraodon nigroviridis reveals the early vertebrate proto-karyotype.</title>
        <authorList>
            <person name="Jaillon O."/>
            <person name="Aury J.-M."/>
            <person name="Brunet F."/>
            <person name="Petit J.-L."/>
            <person name="Stange-Thomann N."/>
            <person name="Mauceli E."/>
            <person name="Bouneau L."/>
            <person name="Fischer C."/>
            <person name="Ozouf-Costaz C."/>
            <person name="Bernot A."/>
            <person name="Nicaud S."/>
            <person name="Jaffe D."/>
            <person name="Fisher S."/>
            <person name="Lutfalla G."/>
            <person name="Dossat C."/>
            <person name="Segurens B."/>
            <person name="Dasilva C."/>
            <person name="Salanoubat M."/>
            <person name="Levy M."/>
            <person name="Boudet N."/>
            <person name="Castellano S."/>
            <person name="Anthouard V."/>
            <person name="Jubin C."/>
            <person name="Castelli V."/>
            <person name="Katinka M."/>
            <person name="Vacherie B."/>
            <person name="Biemont C."/>
            <person name="Skalli Z."/>
            <person name="Cattolico L."/>
            <person name="Poulain J."/>
            <person name="De Berardinis V."/>
            <person name="Cruaud C."/>
            <person name="Duprat S."/>
            <person name="Brottier P."/>
            <person name="Coutanceau J.-P."/>
            <person name="Gouzy J."/>
            <person name="Parra G."/>
            <person name="Lardier G."/>
            <person name="Chapple C."/>
            <person name="McKernan K.J."/>
            <person name="McEwan P."/>
            <person name="Bosak S."/>
            <person name="Kellis M."/>
            <person name="Volff J.-N."/>
            <person name="Guigo R."/>
            <person name="Zody M.C."/>
            <person name="Mesirov J."/>
            <person name="Lindblad-Toh K."/>
            <person name="Birren B."/>
            <person name="Nusbaum C."/>
            <person name="Kahn D."/>
            <person name="Robinson-Rechavi M."/>
            <person name="Laudet V."/>
            <person name="Schachter V."/>
            <person name="Quetier F."/>
            <person name="Saurin W."/>
            <person name="Scarpelli C."/>
            <person name="Wincker P."/>
            <person name="Lander E.S."/>
            <person name="Weissenbach J."/>
            <person name="Roest Crollius H."/>
        </authorList>
    </citation>
    <scope>NUCLEOTIDE SEQUENCE [LARGE SCALE GENOMIC DNA]</scope>
</reference>
<dbReference type="NCBIfam" id="TIGR02244">
    <property type="entry name" value="HAD-IG-Ncltidse"/>
    <property type="match status" value="1"/>
</dbReference>
<dbReference type="PANTHER" id="PTHR12103">
    <property type="entry name" value="5'-NUCLEOTIDASE DOMAIN-CONTAINING"/>
    <property type="match status" value="1"/>
</dbReference>
<evidence type="ECO:0000313" key="6">
    <source>
        <dbReference type="EMBL" id="CAG03346.1"/>
    </source>
</evidence>
<comment type="caution">
    <text evidence="6">The sequence shown here is derived from an EMBL/GenBank/DDBJ whole genome shotgun (WGS) entry which is preliminary data.</text>
</comment>
<evidence type="ECO:0000256" key="2">
    <source>
        <dbReference type="ARBA" id="ARBA00022723"/>
    </source>
</evidence>
<feature type="non-terminal residue" evidence="6">
    <location>
        <position position="657"/>
    </location>
</feature>
<protein>
    <submittedName>
        <fullName evidence="6">(spotted green pufferfish) hypothetical protein</fullName>
    </submittedName>
</protein>
<dbReference type="Pfam" id="PF05761">
    <property type="entry name" value="5_nucleotid"/>
    <property type="match status" value="1"/>
</dbReference>
<dbReference type="OrthoDB" id="10252832at2759"/>
<name>Q4S7N6_TETNG</name>
<evidence type="ECO:0000256" key="4">
    <source>
        <dbReference type="ARBA" id="ARBA00022842"/>
    </source>
</evidence>
<accession>Q4S7N6</accession>
<dbReference type="AlphaFoldDB" id="Q4S7N6"/>